<feature type="chain" id="PRO_5045678314" evidence="1">
    <location>
        <begin position="26"/>
        <end position="225"/>
    </location>
</feature>
<name>A0ABS5FX64_9BRAD</name>
<protein>
    <submittedName>
        <fullName evidence="2">Uncharacterized protein</fullName>
    </submittedName>
</protein>
<accession>A0ABS5FX64</accession>
<proteinExistence type="predicted"/>
<dbReference type="EMBL" id="JAFCJH010000079">
    <property type="protein sequence ID" value="MBR0801353.1"/>
    <property type="molecule type" value="Genomic_DNA"/>
</dbReference>
<feature type="signal peptide" evidence="1">
    <location>
        <begin position="1"/>
        <end position="25"/>
    </location>
</feature>
<keyword evidence="3" id="KW-1185">Reference proteome</keyword>
<evidence type="ECO:0000313" key="2">
    <source>
        <dbReference type="EMBL" id="MBR0801353.1"/>
    </source>
</evidence>
<dbReference type="Proteomes" id="UP001315278">
    <property type="component" value="Unassembled WGS sequence"/>
</dbReference>
<evidence type="ECO:0000313" key="3">
    <source>
        <dbReference type="Proteomes" id="UP001315278"/>
    </source>
</evidence>
<dbReference type="RefSeq" id="WP_212495426.1">
    <property type="nucleotide sequence ID" value="NZ_JAFCJH010000079.1"/>
</dbReference>
<comment type="caution">
    <text evidence="2">The sequence shown here is derived from an EMBL/GenBank/DDBJ whole genome shotgun (WGS) entry which is preliminary data.</text>
</comment>
<sequence length="225" mass="24002">MRKTLQFAALCAGTFLAASPCFARAAGGIHSAPARAAPVNRSAPVARSMPSRVPVPQHVARPGAPTVHQPVHRELLGANPVRHAPERFVRFHGGMIGIPPLIALPEPVFLDVPDLGEVIVPHETYVAVYPLLTSDSEADHEKAFSLLKEQVERDPQSLQRSNPVVVAAPQARRPDTCPDCKDGAQILLACRPVGNCDQSELLVGSAQKPAHLAPARPADPQKPVN</sequence>
<keyword evidence="1" id="KW-0732">Signal</keyword>
<reference evidence="3" key="1">
    <citation type="journal article" date="2021" name="ISME J.">
        <title>Evolutionary origin and ecological implication of a unique nif island in free-living Bradyrhizobium lineages.</title>
        <authorList>
            <person name="Tao J."/>
        </authorList>
    </citation>
    <scope>NUCLEOTIDE SEQUENCE [LARGE SCALE GENOMIC DNA]</scope>
    <source>
        <strain evidence="3">SZCCT0434</strain>
    </source>
</reference>
<evidence type="ECO:0000256" key="1">
    <source>
        <dbReference type="SAM" id="SignalP"/>
    </source>
</evidence>
<organism evidence="2 3">
    <name type="scientific">Bradyrhizobium jicamae</name>
    <dbReference type="NCBI Taxonomy" id="280332"/>
    <lineage>
        <taxon>Bacteria</taxon>
        <taxon>Pseudomonadati</taxon>
        <taxon>Pseudomonadota</taxon>
        <taxon>Alphaproteobacteria</taxon>
        <taxon>Hyphomicrobiales</taxon>
        <taxon>Nitrobacteraceae</taxon>
        <taxon>Bradyrhizobium</taxon>
    </lineage>
</organism>
<gene>
    <name evidence="2" type="ORF">JQ615_39000</name>
</gene>